<dbReference type="InterPro" id="IPR036047">
    <property type="entry name" value="F-box-like_dom_sf"/>
</dbReference>
<dbReference type="InterPro" id="IPR055411">
    <property type="entry name" value="LRR_FXL15/At3g58940/PEG3-like"/>
</dbReference>
<evidence type="ECO:0000256" key="1">
    <source>
        <dbReference type="SAM" id="MobiDB-lite"/>
    </source>
</evidence>
<evidence type="ECO:0000259" key="2">
    <source>
        <dbReference type="PROSITE" id="PS50181"/>
    </source>
</evidence>
<name>A0A9R1V4W0_LACSA</name>
<evidence type="ECO:0000313" key="4">
    <source>
        <dbReference type="Proteomes" id="UP000235145"/>
    </source>
</evidence>
<reference evidence="3 4" key="1">
    <citation type="journal article" date="2017" name="Nat. Commun.">
        <title>Genome assembly with in vitro proximity ligation data and whole-genome triplication in lettuce.</title>
        <authorList>
            <person name="Reyes-Chin-Wo S."/>
            <person name="Wang Z."/>
            <person name="Yang X."/>
            <person name="Kozik A."/>
            <person name="Arikit S."/>
            <person name="Song C."/>
            <person name="Xia L."/>
            <person name="Froenicke L."/>
            <person name="Lavelle D.O."/>
            <person name="Truco M.J."/>
            <person name="Xia R."/>
            <person name="Zhu S."/>
            <person name="Xu C."/>
            <person name="Xu H."/>
            <person name="Xu X."/>
            <person name="Cox K."/>
            <person name="Korf I."/>
            <person name="Meyers B.C."/>
            <person name="Michelmore R.W."/>
        </authorList>
    </citation>
    <scope>NUCLEOTIDE SEQUENCE [LARGE SCALE GENOMIC DNA]</scope>
    <source>
        <strain evidence="4">cv. Salinas</strain>
        <tissue evidence="3">Seedlings</tissue>
    </source>
</reference>
<dbReference type="PANTHER" id="PTHR34223:SF51">
    <property type="entry name" value="OS06G0556300 PROTEIN"/>
    <property type="match status" value="1"/>
</dbReference>
<evidence type="ECO:0000313" key="3">
    <source>
        <dbReference type="EMBL" id="KAJ0198582.1"/>
    </source>
</evidence>
<dbReference type="InterPro" id="IPR053781">
    <property type="entry name" value="F-box_AtFBL13-like"/>
</dbReference>
<dbReference type="SUPFAM" id="SSF52047">
    <property type="entry name" value="RNI-like"/>
    <property type="match status" value="2"/>
</dbReference>
<sequence>MLVSKKYQMSLSWSSTIYRETPKKVEEFDQQESQRGMKKSKQAKASEHEDGVDMISNLPNPILHLIVSSLPTTEEVIRTSILSTRWRYLWNLIPSIDIDSSRGMKFDRTKFKKFVYHVLANSTLGLDSFRISCSDLYNISTVYQWIQAAVSRNIKQLHLSFCYEDLFKHIELPHCLVTCDSLQVLRVFLYEKRRLILPKFIGFQTLRVLELKNVELYKDYLVKSFLESLPLLEDLSLIDYAINKLQILYVSCLKLKNLILDNRNIFSFEDLYDVDFLCDCIKIVCPKLLFFEFRAFLALKYIFRSLGLVKKASFPSECMDYMIRGNCSLESLSTSIYILCYSLCPSGVPVSLPNLKTLELTIGIDIPVISDFIGFLTRLPHLESLHLIIEEKYIFWEDRKLDEAETRGILTRNLKRVEFSTLFTRAWKCLEEMIFRWDCDEAKFHKKSLDTMEEVSKFHKASSNVKLITLNEISYYRKRGMELTTQSNASEHEDGVDMISDLPDPILHLILSSLPTTEEVIRTSILSTRWRYLWTLISSIDIDYSRGMKFDKSKFKKFVYNVLENNSLDLDSFSLSCADIYSRWTVYQWIEAAVSRNIKQLHLSFSSEDWFKHIELPYCLVTCDSLQVLRVFLYEQRRLILPNFTWFQALRVLELKNVELYKGYLVKSFLESCPLLEDLSLIDCEINNLKRLRLDNRNIFSFEDLYDDDTLCGCIMIVCPKLVFFEFGAFVAPKYVFRSLGLVKKVVIHPEEFPSEYMDYMFRGNCSLESLSTSIYILCSSLFPSGVPVSLPNLKTLELTIGIDIPIISDFIGFLTRLPHLESLHLIIEENICWEDWKLDDAETKGILTQHLKRVKFLIFYKQQQQQILDLARCLLEHGNALEEMVFRWKCDEAEFHERSMVTMKEVSKFHKASSNVKLIVLNEEISYYQFSVVLGDLGSLL</sequence>
<dbReference type="PANTHER" id="PTHR34223">
    <property type="entry name" value="OS11G0201299 PROTEIN"/>
    <property type="match status" value="1"/>
</dbReference>
<dbReference type="PROSITE" id="PS50181">
    <property type="entry name" value="FBOX"/>
    <property type="match status" value="1"/>
</dbReference>
<accession>A0A9R1V4W0</accession>
<dbReference type="Proteomes" id="UP000235145">
    <property type="component" value="Unassembled WGS sequence"/>
</dbReference>
<dbReference type="InterPro" id="IPR032675">
    <property type="entry name" value="LRR_dom_sf"/>
</dbReference>
<dbReference type="InterPro" id="IPR053197">
    <property type="entry name" value="F-box_SCFL_complex_component"/>
</dbReference>
<feature type="region of interest" description="Disordered" evidence="1">
    <location>
        <begin position="24"/>
        <end position="50"/>
    </location>
</feature>
<comment type="caution">
    <text evidence="3">The sequence shown here is derived from an EMBL/GenBank/DDBJ whole genome shotgun (WGS) entry which is preliminary data.</text>
</comment>
<protein>
    <recommendedName>
        <fullName evidence="2">F-box domain-containing protein</fullName>
    </recommendedName>
</protein>
<dbReference type="Pfam" id="PF24758">
    <property type="entry name" value="LRR_At5g56370"/>
    <property type="match status" value="2"/>
</dbReference>
<dbReference type="SMART" id="SM00256">
    <property type="entry name" value="FBOX"/>
    <property type="match status" value="2"/>
</dbReference>
<dbReference type="EMBL" id="NBSK02000007">
    <property type="protein sequence ID" value="KAJ0198582.1"/>
    <property type="molecule type" value="Genomic_DNA"/>
</dbReference>
<dbReference type="SUPFAM" id="SSF81383">
    <property type="entry name" value="F-box domain"/>
    <property type="match status" value="2"/>
</dbReference>
<organism evidence="3 4">
    <name type="scientific">Lactuca sativa</name>
    <name type="common">Garden lettuce</name>
    <dbReference type="NCBI Taxonomy" id="4236"/>
    <lineage>
        <taxon>Eukaryota</taxon>
        <taxon>Viridiplantae</taxon>
        <taxon>Streptophyta</taxon>
        <taxon>Embryophyta</taxon>
        <taxon>Tracheophyta</taxon>
        <taxon>Spermatophyta</taxon>
        <taxon>Magnoliopsida</taxon>
        <taxon>eudicotyledons</taxon>
        <taxon>Gunneridae</taxon>
        <taxon>Pentapetalae</taxon>
        <taxon>asterids</taxon>
        <taxon>campanulids</taxon>
        <taxon>Asterales</taxon>
        <taxon>Asteraceae</taxon>
        <taxon>Cichorioideae</taxon>
        <taxon>Cichorieae</taxon>
        <taxon>Lactucinae</taxon>
        <taxon>Lactuca</taxon>
    </lineage>
</organism>
<dbReference type="AlphaFoldDB" id="A0A9R1V4W0"/>
<gene>
    <name evidence="3" type="ORF">LSAT_V11C700347120</name>
</gene>
<proteinExistence type="predicted"/>
<dbReference type="Pfam" id="PF00646">
    <property type="entry name" value="F-box"/>
    <property type="match status" value="2"/>
</dbReference>
<dbReference type="Gene3D" id="3.80.10.10">
    <property type="entry name" value="Ribonuclease Inhibitor"/>
    <property type="match status" value="2"/>
</dbReference>
<keyword evidence="4" id="KW-1185">Reference proteome</keyword>
<dbReference type="InterPro" id="IPR001810">
    <property type="entry name" value="F-box_dom"/>
</dbReference>
<feature type="domain" description="F-box" evidence="2">
    <location>
        <begin position="496"/>
        <end position="547"/>
    </location>
</feature>
<dbReference type="CDD" id="cd22160">
    <property type="entry name" value="F-box_AtFBL13-like"/>
    <property type="match status" value="2"/>
</dbReference>